<sequence>MAAAESGTPAGLPHPTPSSSFWHTEPSALLQGHRSTRELPKAVDVVVIGAGISGASVVHHLLEPYRQQDNNHTNGGAPSTLLLDAREVCWGATGRNGGHCQPLLFTHPNDPSIGHFELQGHAALARLSGVQLPTDPSPPPRKTFPCEFVTQPGVQAFYDHDTSIKTKSDLETLTGHDPELASHCSFITSKETLANLGVPDAVAALVTDTAGRCWPYKFVAGVIEDLVLDEGLHGRFNLQTWMPVVSISRRDEADQWSVKTARGSVQAKQVILATNGYTSAIMPDYTDMIVPCRGQMSAIKPPGELAGEKRLKTSWGFSEKGNHDYLIQRPNEFGGHLMYGGAEKYGHRLGVTDDSFVDDRQTKYLKTTLQRYFSLEEKKELDLVKTWSGIMGFSRDEVPLVGPVPGKKGLFMCAGFTGHGMPNTWLCGKTAASIANQIRRGVVSEDAVDAAAREMGLPRSYILTERRLEEARKRPTVYDGDHSCFAPYGGREL</sequence>
<organism evidence="3 4">
    <name type="scientific">Sphaceloma murrayae</name>
    <dbReference type="NCBI Taxonomy" id="2082308"/>
    <lineage>
        <taxon>Eukaryota</taxon>
        <taxon>Fungi</taxon>
        <taxon>Dikarya</taxon>
        <taxon>Ascomycota</taxon>
        <taxon>Pezizomycotina</taxon>
        <taxon>Dothideomycetes</taxon>
        <taxon>Dothideomycetidae</taxon>
        <taxon>Myriangiales</taxon>
        <taxon>Elsinoaceae</taxon>
        <taxon>Sphaceloma</taxon>
    </lineage>
</organism>
<gene>
    <name evidence="3" type="ORF">CAC42_3998</name>
</gene>
<dbReference type="GO" id="GO:0005737">
    <property type="term" value="C:cytoplasm"/>
    <property type="evidence" value="ECO:0007669"/>
    <property type="project" value="TreeGrafter"/>
</dbReference>
<reference evidence="3 4" key="1">
    <citation type="submission" date="2017-06" db="EMBL/GenBank/DDBJ databases">
        <title>Draft genome sequence of a variant of Elsinoe murrayae.</title>
        <authorList>
            <person name="Cheng Q."/>
        </authorList>
    </citation>
    <scope>NUCLEOTIDE SEQUENCE [LARGE SCALE GENOMIC DNA]</scope>
    <source>
        <strain evidence="3 4">CQ-2017a</strain>
    </source>
</reference>
<proteinExistence type="predicted"/>
<dbReference type="InterPro" id="IPR036188">
    <property type="entry name" value="FAD/NAD-bd_sf"/>
</dbReference>
<evidence type="ECO:0000259" key="2">
    <source>
        <dbReference type="Pfam" id="PF01266"/>
    </source>
</evidence>
<protein>
    <recommendedName>
        <fullName evidence="2">FAD dependent oxidoreductase domain-containing protein</fullName>
    </recommendedName>
</protein>
<comment type="caution">
    <text evidence="3">The sequence shown here is derived from an EMBL/GenBank/DDBJ whole genome shotgun (WGS) entry which is preliminary data.</text>
</comment>
<feature type="region of interest" description="Disordered" evidence="1">
    <location>
        <begin position="1"/>
        <end position="24"/>
    </location>
</feature>
<evidence type="ECO:0000313" key="3">
    <source>
        <dbReference type="EMBL" id="PNS18039.1"/>
    </source>
</evidence>
<dbReference type="InParanoid" id="A0A2K1QSS8"/>
<dbReference type="Gene3D" id="3.50.50.60">
    <property type="entry name" value="FAD/NAD(P)-binding domain"/>
    <property type="match status" value="1"/>
</dbReference>
<dbReference type="InterPro" id="IPR006076">
    <property type="entry name" value="FAD-dep_OxRdtase"/>
</dbReference>
<accession>A0A2K1QSS8</accession>
<keyword evidence="4" id="KW-1185">Reference proteome</keyword>
<dbReference type="Proteomes" id="UP000243797">
    <property type="component" value="Unassembled WGS sequence"/>
</dbReference>
<dbReference type="PANTHER" id="PTHR13847:SF129">
    <property type="entry name" value="FAD DEPENDENT OXIDOREDUCTASE"/>
    <property type="match status" value="1"/>
</dbReference>
<dbReference type="Pfam" id="PF01266">
    <property type="entry name" value="DAO"/>
    <property type="match status" value="1"/>
</dbReference>
<dbReference type="OrthoDB" id="429143at2759"/>
<evidence type="ECO:0000313" key="4">
    <source>
        <dbReference type="Proteomes" id="UP000243797"/>
    </source>
</evidence>
<feature type="domain" description="FAD dependent oxidoreductase" evidence="2">
    <location>
        <begin position="44"/>
        <end position="433"/>
    </location>
</feature>
<name>A0A2K1QSS8_9PEZI</name>
<dbReference type="Gene3D" id="3.30.9.10">
    <property type="entry name" value="D-Amino Acid Oxidase, subunit A, domain 2"/>
    <property type="match status" value="1"/>
</dbReference>
<dbReference type="SUPFAM" id="SSF51905">
    <property type="entry name" value="FAD/NAD(P)-binding domain"/>
    <property type="match status" value="1"/>
</dbReference>
<dbReference type="PANTHER" id="PTHR13847">
    <property type="entry name" value="SARCOSINE DEHYDROGENASE-RELATED"/>
    <property type="match status" value="1"/>
</dbReference>
<evidence type="ECO:0000256" key="1">
    <source>
        <dbReference type="SAM" id="MobiDB-lite"/>
    </source>
</evidence>
<dbReference type="AlphaFoldDB" id="A0A2K1QSS8"/>
<dbReference type="EMBL" id="NKHZ01000047">
    <property type="protein sequence ID" value="PNS18039.1"/>
    <property type="molecule type" value="Genomic_DNA"/>
</dbReference>
<dbReference type="STRING" id="2082308.A0A2K1QSS8"/>